<dbReference type="AlphaFoldDB" id="A0A1V2H5A3"/>
<keyword evidence="1" id="KW-0805">Transcription regulation</keyword>
<dbReference type="PANTHER" id="PTHR30055:SF148">
    <property type="entry name" value="TETR-FAMILY TRANSCRIPTIONAL REGULATOR"/>
    <property type="match status" value="1"/>
</dbReference>
<dbReference type="InterPro" id="IPR011075">
    <property type="entry name" value="TetR_C"/>
</dbReference>
<keyword evidence="3" id="KW-0804">Transcription</keyword>
<dbReference type="Pfam" id="PF16859">
    <property type="entry name" value="TetR_C_11"/>
    <property type="match status" value="1"/>
</dbReference>
<dbReference type="Gene3D" id="1.10.357.10">
    <property type="entry name" value="Tetracycline Repressor, domain 2"/>
    <property type="match status" value="1"/>
</dbReference>
<dbReference type="GO" id="GO:0003700">
    <property type="term" value="F:DNA-binding transcription factor activity"/>
    <property type="evidence" value="ECO:0007669"/>
    <property type="project" value="TreeGrafter"/>
</dbReference>
<dbReference type="InterPro" id="IPR009057">
    <property type="entry name" value="Homeodomain-like_sf"/>
</dbReference>
<name>A0A1V2H5A3_9PROT</name>
<dbReference type="EMBL" id="MLCO01000062">
    <property type="protein sequence ID" value="ONG55862.1"/>
    <property type="molecule type" value="Genomic_DNA"/>
</dbReference>
<comment type="caution">
    <text evidence="6">The sequence shown here is derived from an EMBL/GenBank/DDBJ whole genome shotgun (WGS) entry which is preliminary data.</text>
</comment>
<dbReference type="GO" id="GO:0000976">
    <property type="term" value="F:transcription cis-regulatory region binding"/>
    <property type="evidence" value="ECO:0007669"/>
    <property type="project" value="TreeGrafter"/>
</dbReference>
<dbReference type="SUPFAM" id="SSF48498">
    <property type="entry name" value="Tetracyclin repressor-like, C-terminal domain"/>
    <property type="match status" value="1"/>
</dbReference>
<reference evidence="6 7" key="1">
    <citation type="submission" date="2016-10" db="EMBL/GenBank/DDBJ databases">
        <title>Draft Genome sequence of Roseomonas sp. strain M3.</title>
        <authorList>
            <person name="Subhash Y."/>
            <person name="Lee S."/>
        </authorList>
    </citation>
    <scope>NUCLEOTIDE SEQUENCE [LARGE SCALE GENOMIC DNA]</scope>
    <source>
        <strain evidence="6 7">M3</strain>
    </source>
</reference>
<protein>
    <submittedName>
        <fullName evidence="6">TetR family transcriptional regulator</fullName>
    </submittedName>
</protein>
<evidence type="ECO:0000256" key="3">
    <source>
        <dbReference type="ARBA" id="ARBA00023163"/>
    </source>
</evidence>
<dbReference type="OrthoDB" id="7584337at2"/>
<keyword evidence="7" id="KW-1185">Reference proteome</keyword>
<dbReference type="InterPro" id="IPR036271">
    <property type="entry name" value="Tet_transcr_reg_TetR-rel_C_sf"/>
</dbReference>
<dbReference type="PANTHER" id="PTHR30055">
    <property type="entry name" value="HTH-TYPE TRANSCRIPTIONAL REGULATOR RUTR"/>
    <property type="match status" value="1"/>
</dbReference>
<evidence type="ECO:0000259" key="5">
    <source>
        <dbReference type="PROSITE" id="PS50977"/>
    </source>
</evidence>
<feature type="domain" description="HTH tetR-type" evidence="5">
    <location>
        <begin position="22"/>
        <end position="82"/>
    </location>
</feature>
<organism evidence="6 7">
    <name type="scientific">Teichococcus deserti</name>
    <dbReference type="NCBI Taxonomy" id="1817963"/>
    <lineage>
        <taxon>Bacteria</taxon>
        <taxon>Pseudomonadati</taxon>
        <taxon>Pseudomonadota</taxon>
        <taxon>Alphaproteobacteria</taxon>
        <taxon>Acetobacterales</taxon>
        <taxon>Roseomonadaceae</taxon>
        <taxon>Roseomonas</taxon>
    </lineage>
</organism>
<keyword evidence="2 4" id="KW-0238">DNA-binding</keyword>
<dbReference type="PROSITE" id="PS50977">
    <property type="entry name" value="HTH_TETR_2"/>
    <property type="match status" value="1"/>
</dbReference>
<dbReference type="InterPro" id="IPR050109">
    <property type="entry name" value="HTH-type_TetR-like_transc_reg"/>
</dbReference>
<dbReference type="SUPFAM" id="SSF46689">
    <property type="entry name" value="Homeodomain-like"/>
    <property type="match status" value="1"/>
</dbReference>
<sequence length="199" mass="21030">MARRPILRRMTLPAARGRPRSAASTAAILEAAYALMAGQGLAATGIDAVARAAQVSKMTIYKWWPTREALLIDAFLHQAAARLPLLGEGSGAARLRRHVADYVAALDSDFGRVQRAVIAECIAGGGSAAAFFERYLAQRRAALARIIAEGQADGSILSDAAPAAIYDALYGGLFYRHLFGMPPQPDALLALCLGQAAKP</sequence>
<gene>
    <name evidence="6" type="ORF">BKE38_07935</name>
</gene>
<dbReference type="Gene3D" id="1.10.10.60">
    <property type="entry name" value="Homeodomain-like"/>
    <property type="match status" value="1"/>
</dbReference>
<feature type="DNA-binding region" description="H-T-H motif" evidence="4">
    <location>
        <begin position="45"/>
        <end position="64"/>
    </location>
</feature>
<dbReference type="Proteomes" id="UP000188879">
    <property type="component" value="Unassembled WGS sequence"/>
</dbReference>
<evidence type="ECO:0000313" key="7">
    <source>
        <dbReference type="Proteomes" id="UP000188879"/>
    </source>
</evidence>
<dbReference type="RefSeq" id="WP_076956815.1">
    <property type="nucleotide sequence ID" value="NZ_MLCO01000062.1"/>
</dbReference>
<evidence type="ECO:0000256" key="4">
    <source>
        <dbReference type="PROSITE-ProRule" id="PRU00335"/>
    </source>
</evidence>
<evidence type="ECO:0000313" key="6">
    <source>
        <dbReference type="EMBL" id="ONG55862.1"/>
    </source>
</evidence>
<evidence type="ECO:0000256" key="2">
    <source>
        <dbReference type="ARBA" id="ARBA00023125"/>
    </source>
</evidence>
<dbReference type="PRINTS" id="PR00455">
    <property type="entry name" value="HTHTETR"/>
</dbReference>
<evidence type="ECO:0000256" key="1">
    <source>
        <dbReference type="ARBA" id="ARBA00023015"/>
    </source>
</evidence>
<accession>A0A1V2H5A3</accession>
<dbReference type="Pfam" id="PF00440">
    <property type="entry name" value="TetR_N"/>
    <property type="match status" value="1"/>
</dbReference>
<dbReference type="InterPro" id="IPR001647">
    <property type="entry name" value="HTH_TetR"/>
</dbReference>
<proteinExistence type="predicted"/>